<sequence>MSGCLMNNGNRFGAGISGSGFQGMGGPGFNNGEGNNCCVQSGMNPCCMPNNGPFNGNGGMEFGGGGNGYDMFGNDPSNNGRRKK</sequence>
<dbReference type="Proteomes" id="UP000887574">
    <property type="component" value="Unplaced"/>
</dbReference>
<keyword evidence="1" id="KW-1185">Reference proteome</keyword>
<reference evidence="2" key="1">
    <citation type="submission" date="2022-11" db="UniProtKB">
        <authorList>
            <consortium name="WormBaseParasite"/>
        </authorList>
    </citation>
    <scope>IDENTIFICATION</scope>
</reference>
<name>A0A915EL29_9BILA</name>
<dbReference type="WBParaSite" id="jg7051">
    <property type="protein sequence ID" value="jg7051"/>
    <property type="gene ID" value="jg7051"/>
</dbReference>
<evidence type="ECO:0000313" key="2">
    <source>
        <dbReference type="WBParaSite" id="jg7051"/>
    </source>
</evidence>
<proteinExistence type="predicted"/>
<dbReference type="AlphaFoldDB" id="A0A915EL29"/>
<evidence type="ECO:0000313" key="1">
    <source>
        <dbReference type="Proteomes" id="UP000887574"/>
    </source>
</evidence>
<protein>
    <submittedName>
        <fullName evidence="2">Uncharacterized protein</fullName>
    </submittedName>
</protein>
<organism evidence="1 2">
    <name type="scientific">Ditylenchus dipsaci</name>
    <dbReference type="NCBI Taxonomy" id="166011"/>
    <lineage>
        <taxon>Eukaryota</taxon>
        <taxon>Metazoa</taxon>
        <taxon>Ecdysozoa</taxon>
        <taxon>Nematoda</taxon>
        <taxon>Chromadorea</taxon>
        <taxon>Rhabditida</taxon>
        <taxon>Tylenchina</taxon>
        <taxon>Tylenchomorpha</taxon>
        <taxon>Sphaerularioidea</taxon>
        <taxon>Anguinidae</taxon>
        <taxon>Anguininae</taxon>
        <taxon>Ditylenchus</taxon>
    </lineage>
</organism>
<accession>A0A915EL29</accession>